<dbReference type="AlphaFoldDB" id="A0A4Y7SD82"/>
<proteinExistence type="predicted"/>
<dbReference type="EMBL" id="QPFP01000182">
    <property type="protein sequence ID" value="TEB19608.1"/>
    <property type="molecule type" value="Genomic_DNA"/>
</dbReference>
<evidence type="ECO:0000256" key="1">
    <source>
        <dbReference type="SAM" id="MobiDB-lite"/>
    </source>
</evidence>
<keyword evidence="3" id="KW-1185">Reference proteome</keyword>
<feature type="region of interest" description="Disordered" evidence="1">
    <location>
        <begin position="170"/>
        <end position="208"/>
    </location>
</feature>
<organism evidence="2 3">
    <name type="scientific">Coprinellus micaceus</name>
    <name type="common">Glistening ink-cap mushroom</name>
    <name type="synonym">Coprinus micaceus</name>
    <dbReference type="NCBI Taxonomy" id="71717"/>
    <lineage>
        <taxon>Eukaryota</taxon>
        <taxon>Fungi</taxon>
        <taxon>Dikarya</taxon>
        <taxon>Basidiomycota</taxon>
        <taxon>Agaricomycotina</taxon>
        <taxon>Agaricomycetes</taxon>
        <taxon>Agaricomycetidae</taxon>
        <taxon>Agaricales</taxon>
        <taxon>Agaricineae</taxon>
        <taxon>Psathyrellaceae</taxon>
        <taxon>Coprinellus</taxon>
    </lineage>
</organism>
<evidence type="ECO:0000313" key="2">
    <source>
        <dbReference type="EMBL" id="TEB19608.1"/>
    </source>
</evidence>
<feature type="compositionally biased region" description="Low complexity" evidence="1">
    <location>
        <begin position="170"/>
        <end position="181"/>
    </location>
</feature>
<name>A0A4Y7SD82_COPMI</name>
<evidence type="ECO:0000313" key="3">
    <source>
        <dbReference type="Proteomes" id="UP000298030"/>
    </source>
</evidence>
<dbReference type="Proteomes" id="UP000298030">
    <property type="component" value="Unassembled WGS sequence"/>
</dbReference>
<protein>
    <submittedName>
        <fullName evidence="2">Uncharacterized protein</fullName>
    </submittedName>
</protein>
<comment type="caution">
    <text evidence="2">The sequence shown here is derived from an EMBL/GenBank/DDBJ whole genome shotgun (WGS) entry which is preliminary data.</text>
</comment>
<feature type="compositionally biased region" description="Polar residues" evidence="1">
    <location>
        <begin position="189"/>
        <end position="199"/>
    </location>
</feature>
<reference evidence="2 3" key="1">
    <citation type="journal article" date="2019" name="Nat. Ecol. Evol.">
        <title>Megaphylogeny resolves global patterns of mushroom evolution.</title>
        <authorList>
            <person name="Varga T."/>
            <person name="Krizsan K."/>
            <person name="Foldi C."/>
            <person name="Dima B."/>
            <person name="Sanchez-Garcia M."/>
            <person name="Sanchez-Ramirez S."/>
            <person name="Szollosi G.J."/>
            <person name="Szarkandi J.G."/>
            <person name="Papp V."/>
            <person name="Albert L."/>
            <person name="Andreopoulos W."/>
            <person name="Angelini C."/>
            <person name="Antonin V."/>
            <person name="Barry K.W."/>
            <person name="Bougher N.L."/>
            <person name="Buchanan P."/>
            <person name="Buyck B."/>
            <person name="Bense V."/>
            <person name="Catcheside P."/>
            <person name="Chovatia M."/>
            <person name="Cooper J."/>
            <person name="Damon W."/>
            <person name="Desjardin D."/>
            <person name="Finy P."/>
            <person name="Geml J."/>
            <person name="Haridas S."/>
            <person name="Hughes K."/>
            <person name="Justo A."/>
            <person name="Karasinski D."/>
            <person name="Kautmanova I."/>
            <person name="Kiss B."/>
            <person name="Kocsube S."/>
            <person name="Kotiranta H."/>
            <person name="LaButti K.M."/>
            <person name="Lechner B.E."/>
            <person name="Liimatainen K."/>
            <person name="Lipzen A."/>
            <person name="Lukacs Z."/>
            <person name="Mihaltcheva S."/>
            <person name="Morgado L.N."/>
            <person name="Niskanen T."/>
            <person name="Noordeloos M.E."/>
            <person name="Ohm R.A."/>
            <person name="Ortiz-Santana B."/>
            <person name="Ovrebo C."/>
            <person name="Racz N."/>
            <person name="Riley R."/>
            <person name="Savchenko A."/>
            <person name="Shiryaev A."/>
            <person name="Soop K."/>
            <person name="Spirin V."/>
            <person name="Szebenyi C."/>
            <person name="Tomsovsky M."/>
            <person name="Tulloss R.E."/>
            <person name="Uehling J."/>
            <person name="Grigoriev I.V."/>
            <person name="Vagvolgyi C."/>
            <person name="Papp T."/>
            <person name="Martin F.M."/>
            <person name="Miettinen O."/>
            <person name="Hibbett D.S."/>
            <person name="Nagy L.G."/>
        </authorList>
    </citation>
    <scope>NUCLEOTIDE SEQUENCE [LARGE SCALE GENOMIC DNA]</scope>
    <source>
        <strain evidence="2 3">FP101781</strain>
    </source>
</reference>
<accession>A0A4Y7SD82</accession>
<feature type="region of interest" description="Disordered" evidence="1">
    <location>
        <begin position="90"/>
        <end position="118"/>
    </location>
</feature>
<feature type="region of interest" description="Disordered" evidence="1">
    <location>
        <begin position="384"/>
        <end position="410"/>
    </location>
</feature>
<gene>
    <name evidence="2" type="ORF">FA13DRAFT_1844636</name>
</gene>
<feature type="region of interest" description="Disordered" evidence="1">
    <location>
        <begin position="462"/>
        <end position="485"/>
    </location>
</feature>
<feature type="compositionally biased region" description="Low complexity" evidence="1">
    <location>
        <begin position="462"/>
        <end position="472"/>
    </location>
</feature>
<sequence>MAAQGHSLRVLENNNEAVGTLTIGNGRLKKPNKARLLGKSTLVLLELPAADRESNVTFDLVDLASQFPRGIDITDGAADDDLRIPFKGAGKTRRNGWTPGSPAAYWRDQGSTSPSWSASKDWAAWAPVQEAQGWACCYSRKSYQAGWPGCCPLDEGQEVVVPEVAFGVSHSSRRTGTSGTQRPRRDTTSDIQGEAQHNGTVPRRPPRPDESVVCLARIVDKRAGLPPLPKAISLSYLSQRGRLLTVLVAVAAGVKFKLVDDAPARRFNHKVAVERILDEDFLRERNFMLLARRRSPNQESEWSKREADKAGSMAGVRARWSIHPRVMVGGVAACAALGSNSVIGEPPTFDHSGMLGRENGEGGGVAEGNGWWVVGTRGVGDAVGGPAAARKGSSEVTEGQLKRATPQAQGGPGAVFVHFAVGGVGDEDGGEGEQRATSSAFIANSKIDEAESASICLCCPKSPRPSTSSRRSLAGAIPPKSATASGWRRLRAKAVNRLEPHLEAREARIPQTASGVVKAWLRYGLAGADCKSTLHSREPEESEAWERQHREKDVWAPASEYREGVAMGGAPLVATTRPLDVLVGWGSNDKGTHRWTLVEYTLDSVPKP</sequence>